<keyword evidence="2" id="KW-0472">Membrane</keyword>
<evidence type="ECO:0000256" key="2">
    <source>
        <dbReference type="SAM" id="Phobius"/>
    </source>
</evidence>
<feature type="compositionally biased region" description="Acidic residues" evidence="1">
    <location>
        <begin position="450"/>
        <end position="459"/>
    </location>
</feature>
<protein>
    <submittedName>
        <fullName evidence="3">Hypothetical membrane protein</fullName>
    </submittedName>
</protein>
<evidence type="ECO:0000313" key="3">
    <source>
        <dbReference type="EMBL" id="VEH04358.1"/>
    </source>
</evidence>
<feature type="transmembrane region" description="Helical" evidence="2">
    <location>
        <begin position="264"/>
        <end position="287"/>
    </location>
</feature>
<dbReference type="AlphaFoldDB" id="A0AB38VQ10"/>
<reference evidence="3 4" key="1">
    <citation type="submission" date="2018-12" db="EMBL/GenBank/DDBJ databases">
        <authorList>
            <consortium name="Pathogen Informatics"/>
        </authorList>
    </citation>
    <scope>NUCLEOTIDE SEQUENCE [LARGE SCALE GENOMIC DNA]</scope>
    <source>
        <strain evidence="3 4">NCTC949</strain>
    </source>
</reference>
<feature type="transmembrane region" description="Helical" evidence="2">
    <location>
        <begin position="115"/>
        <end position="133"/>
    </location>
</feature>
<dbReference type="RefSeq" id="WP_126316247.1">
    <property type="nucleotide sequence ID" value="NZ_LR134377.1"/>
</dbReference>
<name>A0AB38VQ10_9CORY</name>
<accession>A0AB38VQ10</accession>
<feature type="compositionally biased region" description="Acidic residues" evidence="1">
    <location>
        <begin position="490"/>
        <end position="513"/>
    </location>
</feature>
<sequence length="570" mass="60682">MSKNTSPKPGPSRSTRGRAAGAPSPTRNTRGTSSARRIGAKKRIDAPPTAPPSTRARFQRLLPVALIPNGIMLVVAIIFALVALVSTSTSMDALPATIANAWLIINVVPVTGRGVSFAALPLLPAMLLVWLVAKRVYAAVKDRVSLADLGMVIAVVLGIPLLLTLTSWAMLLDAAEVFDLQAPHLGTAFLRTVGVHITGLIIGMGRRLWDALARRYLVPTVLIDAARTAATIMVSLAACSLSVYLISLFGHYRQVNEVLSLYDSLGAVGAILLSIAYVPNMVIYTAAVLMGSEFIFGNGIFSLFSVNAVALPPLPALAAVPITAPPWAALLMALVPISVIVVIWRKPPRIVEAVAITGYVVAMYLFVVLMSSGTVGIYGYVGPHIWLSLGLLALWVFAVTGIAAGVVAFIQRGVTEQLSEDSEELNHDMVEEAEQPEAEDADQQPHLDSEESETTDIAEVDAQPVAEAEEPDISTATEDHDQKDAAVNEPETEISDTETNVDPETINDVEETELITQQTNGVNTEIDTAVDLETPSDTAETSPEGTPSSPEIVADSSDDPYESEDTHTSR</sequence>
<dbReference type="Pfam" id="PF19877">
    <property type="entry name" value="DUF6350"/>
    <property type="match status" value="1"/>
</dbReference>
<dbReference type="EMBL" id="LR134377">
    <property type="protein sequence ID" value="VEH04358.1"/>
    <property type="molecule type" value="Genomic_DNA"/>
</dbReference>
<feature type="transmembrane region" description="Helical" evidence="2">
    <location>
        <begin position="326"/>
        <end position="344"/>
    </location>
</feature>
<feature type="compositionally biased region" description="Polar residues" evidence="1">
    <location>
        <begin position="25"/>
        <end position="35"/>
    </location>
</feature>
<evidence type="ECO:0000256" key="1">
    <source>
        <dbReference type="SAM" id="MobiDB-lite"/>
    </source>
</evidence>
<feature type="region of interest" description="Disordered" evidence="1">
    <location>
        <begin position="1"/>
        <end position="53"/>
    </location>
</feature>
<feature type="transmembrane region" description="Helical" evidence="2">
    <location>
        <begin position="230"/>
        <end position="252"/>
    </location>
</feature>
<dbReference type="InterPro" id="IPR045931">
    <property type="entry name" value="DUF6350"/>
</dbReference>
<feature type="compositionally biased region" description="Polar residues" evidence="1">
    <location>
        <begin position="514"/>
        <end position="526"/>
    </location>
</feature>
<feature type="transmembrane region" description="Helical" evidence="2">
    <location>
        <begin position="356"/>
        <end position="379"/>
    </location>
</feature>
<proteinExistence type="predicted"/>
<feature type="transmembrane region" description="Helical" evidence="2">
    <location>
        <begin position="385"/>
        <end position="410"/>
    </location>
</feature>
<feature type="region of interest" description="Disordered" evidence="1">
    <location>
        <begin position="432"/>
        <end position="570"/>
    </location>
</feature>
<feature type="transmembrane region" description="Helical" evidence="2">
    <location>
        <begin position="188"/>
        <end position="209"/>
    </location>
</feature>
<organism evidence="3 4">
    <name type="scientific">Corynebacterium kutscheri</name>
    <dbReference type="NCBI Taxonomy" id="35755"/>
    <lineage>
        <taxon>Bacteria</taxon>
        <taxon>Bacillati</taxon>
        <taxon>Actinomycetota</taxon>
        <taxon>Actinomycetes</taxon>
        <taxon>Mycobacteriales</taxon>
        <taxon>Corynebacteriaceae</taxon>
        <taxon>Corynebacterium</taxon>
    </lineage>
</organism>
<keyword evidence="2" id="KW-1133">Transmembrane helix</keyword>
<feature type="compositionally biased region" description="Acidic residues" evidence="1">
    <location>
        <begin position="432"/>
        <end position="442"/>
    </location>
</feature>
<keyword evidence="2" id="KW-0812">Transmembrane</keyword>
<feature type="transmembrane region" description="Helical" evidence="2">
    <location>
        <begin position="294"/>
        <end position="314"/>
    </location>
</feature>
<evidence type="ECO:0000313" key="4">
    <source>
        <dbReference type="Proteomes" id="UP000271380"/>
    </source>
</evidence>
<gene>
    <name evidence="3" type="ORF">NCTC949_00048</name>
</gene>
<feature type="compositionally biased region" description="Polar residues" evidence="1">
    <location>
        <begin position="535"/>
        <end position="549"/>
    </location>
</feature>
<feature type="compositionally biased region" description="Basic and acidic residues" evidence="1">
    <location>
        <begin position="477"/>
        <end position="486"/>
    </location>
</feature>
<feature type="transmembrane region" description="Helical" evidence="2">
    <location>
        <begin position="61"/>
        <end position="85"/>
    </location>
</feature>
<dbReference type="Proteomes" id="UP000271380">
    <property type="component" value="Chromosome"/>
</dbReference>
<feature type="transmembrane region" description="Helical" evidence="2">
    <location>
        <begin position="145"/>
        <end position="168"/>
    </location>
</feature>